<reference evidence="2 3" key="1">
    <citation type="submission" date="2023-07" db="EMBL/GenBank/DDBJ databases">
        <title>Genomic Encyclopedia of Type Strains, Phase IV (KMG-IV): sequencing the most valuable type-strain genomes for metagenomic binning, comparative biology and taxonomic classification.</title>
        <authorList>
            <person name="Goeker M."/>
        </authorList>
    </citation>
    <scope>NUCLEOTIDE SEQUENCE [LARGE SCALE GENOMIC DNA]</scope>
    <source>
        <strain evidence="2 3">DSM 23494</strain>
    </source>
</reference>
<comment type="caution">
    <text evidence="2">The sequence shown here is derived from an EMBL/GenBank/DDBJ whole genome shotgun (WGS) entry which is preliminary data.</text>
</comment>
<proteinExistence type="predicted"/>
<organism evidence="2 3">
    <name type="scientific">Cytobacillus purgationiresistens</name>
    <dbReference type="NCBI Taxonomy" id="863449"/>
    <lineage>
        <taxon>Bacteria</taxon>
        <taxon>Bacillati</taxon>
        <taxon>Bacillota</taxon>
        <taxon>Bacilli</taxon>
        <taxon>Bacillales</taxon>
        <taxon>Bacillaceae</taxon>
        <taxon>Cytobacillus</taxon>
    </lineage>
</organism>
<dbReference type="EMBL" id="JAUSUB010000002">
    <property type="protein sequence ID" value="MDQ0268854.1"/>
    <property type="molecule type" value="Genomic_DNA"/>
</dbReference>
<gene>
    <name evidence="2" type="ORF">J2S17_000723</name>
</gene>
<dbReference type="Proteomes" id="UP001238088">
    <property type="component" value="Unassembled WGS sequence"/>
</dbReference>
<evidence type="ECO:0000313" key="3">
    <source>
        <dbReference type="Proteomes" id="UP001238088"/>
    </source>
</evidence>
<dbReference type="RefSeq" id="WP_307471945.1">
    <property type="nucleotide sequence ID" value="NZ_JAUSUB010000002.1"/>
</dbReference>
<evidence type="ECO:0000313" key="2">
    <source>
        <dbReference type="EMBL" id="MDQ0268854.1"/>
    </source>
</evidence>
<sequence length="186" mass="21145">MKKIILLICLLFLAGCSNIETSGEEVDELEIFVSSYNKAAKTLEENSNLLINQLNPSNFQEIERTKDGYGFKRILDNSISDETTTMFTLEVFYDNDKNIIGYQVYSVGNLKKIINDGTTEYSTPGIASSYAIADVLFDDVKQFSDHFLNIMNSEEEEFYYEENGYKVSMTFKADIGAIAIKFMKTE</sequence>
<feature type="chain" id="PRO_5047061672" description="Lipoprotein" evidence="1">
    <location>
        <begin position="20"/>
        <end position="186"/>
    </location>
</feature>
<evidence type="ECO:0008006" key="4">
    <source>
        <dbReference type="Google" id="ProtNLM"/>
    </source>
</evidence>
<feature type="signal peptide" evidence="1">
    <location>
        <begin position="1"/>
        <end position="19"/>
    </location>
</feature>
<dbReference type="PROSITE" id="PS51257">
    <property type="entry name" value="PROKAR_LIPOPROTEIN"/>
    <property type="match status" value="1"/>
</dbReference>
<name>A0ABU0AC70_9BACI</name>
<protein>
    <recommendedName>
        <fullName evidence="4">Lipoprotein</fullName>
    </recommendedName>
</protein>
<accession>A0ABU0AC70</accession>
<evidence type="ECO:0000256" key="1">
    <source>
        <dbReference type="SAM" id="SignalP"/>
    </source>
</evidence>
<keyword evidence="3" id="KW-1185">Reference proteome</keyword>
<keyword evidence="1" id="KW-0732">Signal</keyword>